<name>A0A2K9DM96_9MICO</name>
<evidence type="ECO:0000313" key="1">
    <source>
        <dbReference type="EMBL" id="AUG29488.1"/>
    </source>
</evidence>
<dbReference type="Proteomes" id="UP000233276">
    <property type="component" value="Chromosome"/>
</dbReference>
<dbReference type="EMBL" id="CP025299">
    <property type="protein sequence ID" value="AUG29488.1"/>
    <property type="molecule type" value="Genomic_DNA"/>
</dbReference>
<organism evidence="1 2">
    <name type="scientific">Microbacterium hominis</name>
    <dbReference type="NCBI Taxonomy" id="162426"/>
    <lineage>
        <taxon>Bacteria</taxon>
        <taxon>Bacillati</taxon>
        <taxon>Actinomycetota</taxon>
        <taxon>Actinomycetes</taxon>
        <taxon>Micrococcales</taxon>
        <taxon>Microbacteriaceae</taxon>
        <taxon>Microbacterium</taxon>
    </lineage>
</organism>
<sequence length="74" mass="8288">MSRDVEWYVHGRKRPIAYSTVATSRMLGLLAEAGHTFASARQEVGFDQEARDVLDAHIDRGLGDVNMAEHGVRY</sequence>
<reference evidence="1 2" key="1">
    <citation type="submission" date="2017-12" db="EMBL/GenBank/DDBJ databases">
        <title>Isolation and characterization of estrogens degradatiion strain Microbacterium hominis SJTG1.</title>
        <authorList>
            <person name="Xiong W."/>
            <person name="Yin C."/>
            <person name="Zheng D."/>
            <person name="Liang R."/>
        </authorList>
    </citation>
    <scope>NUCLEOTIDE SEQUENCE [LARGE SCALE GENOMIC DNA]</scope>
    <source>
        <strain evidence="1 2">SJTG1</strain>
    </source>
</reference>
<accession>A0A2K9DM96</accession>
<evidence type="ECO:0000313" key="2">
    <source>
        <dbReference type="Proteomes" id="UP000233276"/>
    </source>
</evidence>
<protein>
    <submittedName>
        <fullName evidence="1">Uncharacterized protein</fullName>
    </submittedName>
</protein>
<dbReference type="AlphaFoldDB" id="A0A2K9DM96"/>
<dbReference type="KEGG" id="mhos:CXR34_08430"/>
<proteinExistence type="predicted"/>
<gene>
    <name evidence="1" type="ORF">CXR34_08430</name>
</gene>